<dbReference type="RefSeq" id="XP_060299799.1">
    <property type="nucleotide sequence ID" value="XM_060433266.1"/>
</dbReference>
<dbReference type="GeneID" id="85316537"/>
<dbReference type="AlphaFoldDB" id="A0AA40B3C2"/>
<gene>
    <name evidence="1" type="ORF">B0T26DRAFT_109276</name>
</gene>
<evidence type="ECO:0000313" key="1">
    <source>
        <dbReference type="EMBL" id="KAK0726943.1"/>
    </source>
</evidence>
<proteinExistence type="predicted"/>
<keyword evidence="2" id="KW-1185">Reference proteome</keyword>
<protein>
    <submittedName>
        <fullName evidence="1">Uncharacterized protein</fullName>
    </submittedName>
</protein>
<comment type="caution">
    <text evidence="1">The sequence shown here is derived from an EMBL/GenBank/DDBJ whole genome shotgun (WGS) entry which is preliminary data.</text>
</comment>
<dbReference type="EMBL" id="JAUIRO010000002">
    <property type="protein sequence ID" value="KAK0726943.1"/>
    <property type="molecule type" value="Genomic_DNA"/>
</dbReference>
<sequence>MPLPCWVSFLLLQNTKQQSPGLPGCLLSFHPHAIVCADLIHLACVRRSTLASREVTLSRLTSPASPTLQLGSLPEPELFAFVGTRYKTPSHPASPRPLSSSSHQPCLLSLASLFLSSLASVSEHSSLQPTRSGSFKNLYNSSTFHRSAFFGTFSIQLPHNRPSQPPQHPIHTIKLNMISATAFAFAALVAMTSALPAVPCATPTLPVNPSGKSLASALPGSWRWTIYRRRASY</sequence>
<reference evidence="1" key="1">
    <citation type="submission" date="2023-06" db="EMBL/GenBank/DDBJ databases">
        <title>Genome-scale phylogeny and comparative genomics of the fungal order Sordariales.</title>
        <authorList>
            <consortium name="Lawrence Berkeley National Laboratory"/>
            <person name="Hensen N."/>
            <person name="Bonometti L."/>
            <person name="Westerberg I."/>
            <person name="Brannstrom I.O."/>
            <person name="Guillou S."/>
            <person name="Cros-Aarteil S."/>
            <person name="Calhoun S."/>
            <person name="Haridas S."/>
            <person name="Kuo A."/>
            <person name="Mondo S."/>
            <person name="Pangilinan J."/>
            <person name="Riley R."/>
            <person name="LaButti K."/>
            <person name="Andreopoulos B."/>
            <person name="Lipzen A."/>
            <person name="Chen C."/>
            <person name="Yanf M."/>
            <person name="Daum C."/>
            <person name="Ng V."/>
            <person name="Clum A."/>
            <person name="Steindorff A."/>
            <person name="Ohm R."/>
            <person name="Martin F."/>
            <person name="Silar P."/>
            <person name="Natvig D."/>
            <person name="Lalanne C."/>
            <person name="Gautier V."/>
            <person name="Ament-velasquez S.L."/>
            <person name="Kruys A."/>
            <person name="Hutchinson M.I."/>
            <person name="Powell A.J."/>
            <person name="Barry K."/>
            <person name="Miller A.N."/>
            <person name="Grigoriev I.V."/>
            <person name="Debuchy R."/>
            <person name="Gladieux P."/>
            <person name="Thoren M.H."/>
            <person name="Johannesson H."/>
        </authorList>
    </citation>
    <scope>NUCLEOTIDE SEQUENCE</scope>
    <source>
        <strain evidence="1">SMH2392-1A</strain>
    </source>
</reference>
<accession>A0AA40B3C2</accession>
<name>A0AA40B3C2_9PEZI</name>
<organism evidence="1 2">
    <name type="scientific">Lasiosphaeria miniovina</name>
    <dbReference type="NCBI Taxonomy" id="1954250"/>
    <lineage>
        <taxon>Eukaryota</taxon>
        <taxon>Fungi</taxon>
        <taxon>Dikarya</taxon>
        <taxon>Ascomycota</taxon>
        <taxon>Pezizomycotina</taxon>
        <taxon>Sordariomycetes</taxon>
        <taxon>Sordariomycetidae</taxon>
        <taxon>Sordariales</taxon>
        <taxon>Lasiosphaeriaceae</taxon>
        <taxon>Lasiosphaeria</taxon>
    </lineage>
</organism>
<evidence type="ECO:0000313" key="2">
    <source>
        <dbReference type="Proteomes" id="UP001172101"/>
    </source>
</evidence>
<dbReference type="Proteomes" id="UP001172101">
    <property type="component" value="Unassembled WGS sequence"/>
</dbReference>